<dbReference type="PROSITE" id="PS00144">
    <property type="entry name" value="ASN_GLN_ASE_1"/>
    <property type="match status" value="1"/>
</dbReference>
<dbReference type="PROSITE" id="PS00917">
    <property type="entry name" value="ASN_GLN_ASE_2"/>
    <property type="match status" value="1"/>
</dbReference>
<dbReference type="InterPro" id="IPR040919">
    <property type="entry name" value="Asparaginase_C"/>
</dbReference>
<evidence type="ECO:0000256" key="6">
    <source>
        <dbReference type="PIRSR" id="PIRSR001220-2"/>
    </source>
</evidence>
<keyword evidence="3 11" id="KW-0378">Hydrolase</keyword>
<proteinExistence type="inferred from homology"/>
<dbReference type="InterPro" id="IPR020827">
    <property type="entry name" value="Asparaginase/glutaminase_AS1"/>
</dbReference>
<accession>A0A174B2H9</accession>
<dbReference type="Proteomes" id="UP000095544">
    <property type="component" value="Unassembled WGS sequence"/>
</dbReference>
<dbReference type="PIRSF" id="PIRSF001220">
    <property type="entry name" value="L-ASNase_gatD"/>
    <property type="match status" value="1"/>
</dbReference>
<dbReference type="PIRSF" id="PIRSF500176">
    <property type="entry name" value="L_ASNase"/>
    <property type="match status" value="1"/>
</dbReference>
<dbReference type="OrthoDB" id="9788068at2"/>
<dbReference type="RefSeq" id="WP_055151389.1">
    <property type="nucleotide sequence ID" value="NZ_CYZU01000006.1"/>
</dbReference>
<dbReference type="Gene3D" id="3.40.50.1170">
    <property type="entry name" value="L-asparaginase, N-terminal domain"/>
    <property type="match status" value="1"/>
</dbReference>
<dbReference type="InterPro" id="IPR027474">
    <property type="entry name" value="L-asparaginase_N"/>
</dbReference>
<evidence type="ECO:0000256" key="7">
    <source>
        <dbReference type="PROSITE-ProRule" id="PRU10099"/>
    </source>
</evidence>
<dbReference type="NCBIfam" id="TIGR00519">
    <property type="entry name" value="asnASE_I"/>
    <property type="match status" value="1"/>
</dbReference>
<gene>
    <name evidence="11" type="primary">ansA_1</name>
    <name evidence="11" type="ORF">ERS852491_00899</name>
</gene>
<dbReference type="Gene3D" id="3.40.50.40">
    <property type="match status" value="1"/>
</dbReference>
<dbReference type="Pfam" id="PF00710">
    <property type="entry name" value="Asparaginase"/>
    <property type="match status" value="1"/>
</dbReference>
<dbReference type="InterPro" id="IPR027475">
    <property type="entry name" value="Asparaginase/glutaminase_AS2"/>
</dbReference>
<reference evidence="11 12" key="1">
    <citation type="submission" date="2015-09" db="EMBL/GenBank/DDBJ databases">
        <authorList>
            <consortium name="Pathogen Informatics"/>
        </authorList>
    </citation>
    <scope>NUCLEOTIDE SEQUENCE [LARGE SCALE GENOMIC DNA]</scope>
    <source>
        <strain evidence="11 12">2789STDY5834876</strain>
    </source>
</reference>
<evidence type="ECO:0000313" key="11">
    <source>
        <dbReference type="EMBL" id="CUN95301.1"/>
    </source>
</evidence>
<dbReference type="Pfam" id="PF17763">
    <property type="entry name" value="Asparaginase_C"/>
    <property type="match status" value="1"/>
</dbReference>
<dbReference type="InterPro" id="IPR006034">
    <property type="entry name" value="Asparaginase/glutaminase-like"/>
</dbReference>
<comment type="catalytic activity">
    <reaction evidence="4">
        <text>L-asparagine + H2O = L-aspartate + NH4(+)</text>
        <dbReference type="Rhea" id="RHEA:21016"/>
        <dbReference type="ChEBI" id="CHEBI:15377"/>
        <dbReference type="ChEBI" id="CHEBI:28938"/>
        <dbReference type="ChEBI" id="CHEBI:29991"/>
        <dbReference type="ChEBI" id="CHEBI:58048"/>
        <dbReference type="EC" id="3.5.1.1"/>
    </reaction>
</comment>
<dbReference type="PANTHER" id="PTHR11707:SF28">
    <property type="entry name" value="60 KDA LYSOPHOSPHOLIPASE"/>
    <property type="match status" value="1"/>
</dbReference>
<evidence type="ECO:0000259" key="9">
    <source>
        <dbReference type="Pfam" id="PF00710"/>
    </source>
</evidence>
<feature type="active site" evidence="8">
    <location>
        <position position="85"/>
    </location>
</feature>
<comment type="similarity">
    <text evidence="1">Belongs to the asparaginase 1 family.</text>
</comment>
<dbReference type="PANTHER" id="PTHR11707">
    <property type="entry name" value="L-ASPARAGINASE"/>
    <property type="match status" value="1"/>
</dbReference>
<name>A0A174B2H9_9FIRM</name>
<organism evidence="11 12">
    <name type="scientific">Faecalicatena contorta</name>
    <dbReference type="NCBI Taxonomy" id="39482"/>
    <lineage>
        <taxon>Bacteria</taxon>
        <taxon>Bacillati</taxon>
        <taxon>Bacillota</taxon>
        <taxon>Clostridia</taxon>
        <taxon>Lachnospirales</taxon>
        <taxon>Lachnospiraceae</taxon>
        <taxon>Faecalicatena</taxon>
    </lineage>
</organism>
<evidence type="ECO:0000256" key="1">
    <source>
        <dbReference type="ARBA" id="ARBA00010518"/>
    </source>
</evidence>
<dbReference type="InterPro" id="IPR027473">
    <property type="entry name" value="L-asparaginase_C"/>
</dbReference>
<evidence type="ECO:0000256" key="3">
    <source>
        <dbReference type="ARBA" id="ARBA00022801"/>
    </source>
</evidence>
<dbReference type="InterPro" id="IPR037152">
    <property type="entry name" value="L-asparaginase_N_sf"/>
</dbReference>
<protein>
    <recommendedName>
        <fullName evidence="2">asparaginase</fullName>
        <ecNumber evidence="2">3.5.1.1</ecNumber>
    </recommendedName>
</protein>
<dbReference type="InterPro" id="IPR036152">
    <property type="entry name" value="Asp/glu_Ase-like_sf"/>
</dbReference>
<feature type="binding site" evidence="6">
    <location>
        <position position="54"/>
    </location>
    <ligand>
        <name>substrate</name>
    </ligand>
</feature>
<feature type="active site" evidence="7">
    <location>
        <position position="12"/>
    </location>
</feature>
<dbReference type="SMART" id="SM00870">
    <property type="entry name" value="Asparaginase"/>
    <property type="match status" value="1"/>
</dbReference>
<dbReference type="CDD" id="cd08963">
    <property type="entry name" value="L-asparaginase_I"/>
    <property type="match status" value="1"/>
</dbReference>
<dbReference type="InterPro" id="IPR041725">
    <property type="entry name" value="L-asparaginase_I"/>
</dbReference>
<dbReference type="AlphaFoldDB" id="A0A174B2H9"/>
<dbReference type="SFLD" id="SFLDS00057">
    <property type="entry name" value="Glutaminase/Asparaginase"/>
    <property type="match status" value="1"/>
</dbReference>
<dbReference type="EMBL" id="CYZU01000006">
    <property type="protein sequence ID" value="CUN95301.1"/>
    <property type="molecule type" value="Genomic_DNA"/>
</dbReference>
<dbReference type="GO" id="GO:0004067">
    <property type="term" value="F:asparaginase activity"/>
    <property type="evidence" value="ECO:0007669"/>
    <property type="project" value="UniProtKB-UniRule"/>
</dbReference>
<feature type="active site" description="O-isoaspartyl threonine intermediate" evidence="5">
    <location>
        <position position="12"/>
    </location>
</feature>
<feature type="domain" description="L-asparaginase N-terminal" evidence="9">
    <location>
        <begin position="3"/>
        <end position="186"/>
    </location>
</feature>
<dbReference type="FunFam" id="3.40.50.1170:FF:000001">
    <property type="entry name" value="L-asparaginase 2"/>
    <property type="match status" value="1"/>
</dbReference>
<dbReference type="GO" id="GO:0006520">
    <property type="term" value="P:amino acid metabolic process"/>
    <property type="evidence" value="ECO:0007669"/>
    <property type="project" value="InterPro"/>
</dbReference>
<dbReference type="STRING" id="39482.ERS852491_00899"/>
<evidence type="ECO:0000256" key="4">
    <source>
        <dbReference type="ARBA" id="ARBA00049366"/>
    </source>
</evidence>
<evidence type="ECO:0000256" key="2">
    <source>
        <dbReference type="ARBA" id="ARBA00012920"/>
    </source>
</evidence>
<sequence>MKKVLLLTTGGTIAARQGKQGLTPDIKCGDILDMLPELKQHFLIESKDILNLDSSNIQPEEWQYIARIVAERLPDFDGVIITHGTDTMAYTASALSYMLQNLNKPVVFTGAQIPIEQMFTDAKRNLQTAFAAVDAGIPRVMIAFDDKIINGCRGVKVRTLGFNAFESISAPYLGEVYADGVHLYDKLDISGREGKDFCLKENLCPDVFLLKLIPGTNPDIFDRLLEMKYRGIIIEAFGAGGTHFERRNLVPKLEKLIHSGISVVARSQCLYEKSDFSLYEVGRKLLDCGVIQGRDMTTEAIVTKLMWALGQTEDSSKVREIFNTDYAGEVTLGYGK</sequence>
<evidence type="ECO:0000256" key="8">
    <source>
        <dbReference type="PROSITE-ProRule" id="PRU10100"/>
    </source>
</evidence>
<evidence type="ECO:0000256" key="5">
    <source>
        <dbReference type="PIRSR" id="PIRSR001220-1"/>
    </source>
</evidence>
<dbReference type="InterPro" id="IPR006033">
    <property type="entry name" value="AsnA_fam"/>
</dbReference>
<evidence type="ECO:0000313" key="12">
    <source>
        <dbReference type="Proteomes" id="UP000095544"/>
    </source>
</evidence>
<dbReference type="SUPFAM" id="SSF53774">
    <property type="entry name" value="Glutaminase/Asparaginase"/>
    <property type="match status" value="1"/>
</dbReference>
<feature type="binding site" evidence="6">
    <location>
        <begin position="85"/>
        <end position="86"/>
    </location>
    <ligand>
        <name>substrate</name>
    </ligand>
</feature>
<dbReference type="PROSITE" id="PS51732">
    <property type="entry name" value="ASN_GLN_ASE_3"/>
    <property type="match status" value="1"/>
</dbReference>
<feature type="domain" description="Asparaginase/glutaminase C-terminal" evidence="10">
    <location>
        <begin position="206"/>
        <end position="322"/>
    </location>
</feature>
<dbReference type="PRINTS" id="PR00139">
    <property type="entry name" value="ASNGLNASE"/>
</dbReference>
<dbReference type="EC" id="3.5.1.1" evidence="2"/>
<evidence type="ECO:0000259" key="10">
    <source>
        <dbReference type="Pfam" id="PF17763"/>
    </source>
</evidence>